<name>A0A167NEY6_9GAMM</name>
<evidence type="ECO:0000313" key="2">
    <source>
        <dbReference type="Proteomes" id="UP000076661"/>
    </source>
</evidence>
<gene>
    <name evidence="1" type="ORF">N478_16015</name>
</gene>
<dbReference type="AlphaFoldDB" id="A0A167NEY6"/>
<evidence type="ECO:0000313" key="1">
    <source>
        <dbReference type="EMBL" id="KZN68129.1"/>
    </source>
</evidence>
<protein>
    <submittedName>
        <fullName evidence="1">Uncharacterized protein</fullName>
    </submittedName>
</protein>
<reference evidence="1 2" key="1">
    <citation type="submission" date="2013-07" db="EMBL/GenBank/DDBJ databases">
        <title>Comparative Genomic and Metabolomic Analysis of Twelve Strains of Pseudoalteromonas luteoviolacea.</title>
        <authorList>
            <person name="Vynne N.G."/>
            <person name="Mansson M."/>
            <person name="Gram L."/>
        </authorList>
    </citation>
    <scope>NUCLEOTIDE SEQUENCE [LARGE SCALE GENOMIC DNA]</scope>
    <source>
        <strain evidence="1 2">S4060-1</strain>
    </source>
</reference>
<accession>A0A167NEY6</accession>
<dbReference type="EMBL" id="AUXX01000010">
    <property type="protein sequence ID" value="KZN68129.1"/>
    <property type="molecule type" value="Genomic_DNA"/>
</dbReference>
<dbReference type="PATRIC" id="fig|1365257.3.peg.1617"/>
<sequence length="159" mass="17466">MGWADAHYVAVCSLNIKLLAGLGPITKQGNALAMSEIQFLNVDLELESKHDISALVEDLKRNAVVLHYDKDEYRELARIESSAEVTSPNKAINHLCELIESCSKAALKQWLGCKKRTFDIGFTSGTAPKCYSQAIDVDTLLRISAIGAGIEITLYPLEK</sequence>
<comment type="caution">
    <text evidence="1">The sequence shown here is derived from an EMBL/GenBank/DDBJ whole genome shotgun (WGS) entry which is preliminary data.</text>
</comment>
<proteinExistence type="predicted"/>
<dbReference type="Proteomes" id="UP000076661">
    <property type="component" value="Unassembled WGS sequence"/>
</dbReference>
<organism evidence="1 2">
    <name type="scientific">Pseudoalteromonas luteoviolacea S4060-1</name>
    <dbReference type="NCBI Taxonomy" id="1365257"/>
    <lineage>
        <taxon>Bacteria</taxon>
        <taxon>Pseudomonadati</taxon>
        <taxon>Pseudomonadota</taxon>
        <taxon>Gammaproteobacteria</taxon>
        <taxon>Alteromonadales</taxon>
        <taxon>Pseudoalteromonadaceae</taxon>
        <taxon>Pseudoalteromonas</taxon>
    </lineage>
</organism>